<evidence type="ECO:0000313" key="2">
    <source>
        <dbReference type="EMBL" id="MFC3443554.1"/>
    </source>
</evidence>
<sequence length="133" mass="14987">MFDRIFAALSHRVANWAGQPAAFILALATVIIWVTTGPLFHYSDTWQLVINTGTTIVTFLMVFLIQNAQNRDGSAIQAKLDELIRAIDAARNDFIGIEHLTEAELQRIKAVLEKECGDDETHRLAIERLIARR</sequence>
<comment type="caution">
    <text evidence="2">The sequence shown here is derived from an EMBL/GenBank/DDBJ whole genome shotgun (WGS) entry which is preliminary data.</text>
</comment>
<reference evidence="3" key="1">
    <citation type="journal article" date="2019" name="Int. J. Syst. Evol. Microbiol.">
        <title>The Global Catalogue of Microorganisms (GCM) 10K type strain sequencing project: providing services to taxonomists for standard genome sequencing and annotation.</title>
        <authorList>
            <consortium name="The Broad Institute Genomics Platform"/>
            <consortium name="The Broad Institute Genome Sequencing Center for Infectious Disease"/>
            <person name="Wu L."/>
            <person name="Ma J."/>
        </authorList>
    </citation>
    <scope>NUCLEOTIDE SEQUENCE [LARGE SCALE GENOMIC DNA]</scope>
    <source>
        <strain evidence="3">CCM 7491</strain>
    </source>
</reference>
<dbReference type="RefSeq" id="WP_380798364.1">
    <property type="nucleotide sequence ID" value="NZ_JBHRVU010000005.1"/>
</dbReference>
<keyword evidence="1" id="KW-0472">Membrane</keyword>
<evidence type="ECO:0000256" key="1">
    <source>
        <dbReference type="SAM" id="Phobius"/>
    </source>
</evidence>
<organism evidence="2 3">
    <name type="scientific">Sphingobium rhizovicinum</name>
    <dbReference type="NCBI Taxonomy" id="432308"/>
    <lineage>
        <taxon>Bacteria</taxon>
        <taxon>Pseudomonadati</taxon>
        <taxon>Pseudomonadota</taxon>
        <taxon>Alphaproteobacteria</taxon>
        <taxon>Sphingomonadales</taxon>
        <taxon>Sphingomonadaceae</taxon>
        <taxon>Sphingobium</taxon>
    </lineage>
</organism>
<accession>A0ABV7NJ77</accession>
<protein>
    <submittedName>
        <fullName evidence="2">Low affinity iron permease family protein</fullName>
    </submittedName>
</protein>
<dbReference type="Pfam" id="PF04120">
    <property type="entry name" value="Iron_permease"/>
    <property type="match status" value="1"/>
</dbReference>
<feature type="transmembrane region" description="Helical" evidence="1">
    <location>
        <begin position="21"/>
        <end position="40"/>
    </location>
</feature>
<feature type="transmembrane region" description="Helical" evidence="1">
    <location>
        <begin position="46"/>
        <end position="65"/>
    </location>
</feature>
<dbReference type="Proteomes" id="UP001595681">
    <property type="component" value="Unassembled WGS sequence"/>
</dbReference>
<keyword evidence="1" id="KW-1133">Transmembrane helix</keyword>
<keyword evidence="3" id="KW-1185">Reference proteome</keyword>
<keyword evidence="1" id="KW-0812">Transmembrane</keyword>
<proteinExistence type="predicted"/>
<dbReference type="InterPro" id="IPR007251">
    <property type="entry name" value="Iron_permease_Fet4"/>
</dbReference>
<dbReference type="EMBL" id="JBHRVU010000005">
    <property type="protein sequence ID" value="MFC3443554.1"/>
    <property type="molecule type" value="Genomic_DNA"/>
</dbReference>
<gene>
    <name evidence="2" type="ORF">ACFOKF_20565</name>
</gene>
<evidence type="ECO:0000313" key="3">
    <source>
        <dbReference type="Proteomes" id="UP001595681"/>
    </source>
</evidence>
<name>A0ABV7NJ77_9SPHN</name>